<evidence type="ECO:0000313" key="2">
    <source>
        <dbReference type="EMBL" id="DAE31267.1"/>
    </source>
</evidence>
<feature type="region of interest" description="Disordered" evidence="1">
    <location>
        <begin position="1"/>
        <end position="32"/>
    </location>
</feature>
<proteinExistence type="predicted"/>
<evidence type="ECO:0000256" key="1">
    <source>
        <dbReference type="SAM" id="MobiDB-lite"/>
    </source>
</evidence>
<sequence length="32" mass="3145">MAAGAVHPGSIRGDSGSIPGAFFSPDQGNKES</sequence>
<name>A0A8S5RJB3_9VIRU</name>
<protein>
    <submittedName>
        <fullName evidence="2">Uncharacterized protein</fullName>
    </submittedName>
</protein>
<accession>A0A8S5RJB3</accession>
<dbReference type="EMBL" id="BK059106">
    <property type="protein sequence ID" value="DAE31267.1"/>
    <property type="molecule type" value="Genomic_DNA"/>
</dbReference>
<reference evidence="2" key="1">
    <citation type="journal article" date="2021" name="Proc. Natl. Acad. Sci. U.S.A.">
        <title>A Catalog of Tens of Thousands of Viruses from Human Metagenomes Reveals Hidden Associations with Chronic Diseases.</title>
        <authorList>
            <person name="Tisza M.J."/>
            <person name="Buck C.B."/>
        </authorList>
    </citation>
    <scope>NUCLEOTIDE SEQUENCE</scope>
    <source>
        <strain evidence="2">CtHG14</strain>
    </source>
</reference>
<organism evidence="2">
    <name type="scientific">virus sp. ctHG14</name>
    <dbReference type="NCBI Taxonomy" id="2827626"/>
    <lineage>
        <taxon>Viruses</taxon>
    </lineage>
</organism>